<evidence type="ECO:0000313" key="3">
    <source>
        <dbReference type="Proteomes" id="UP000663193"/>
    </source>
</evidence>
<gene>
    <name evidence="2" type="ORF">JI435_417540</name>
</gene>
<feature type="region of interest" description="Disordered" evidence="1">
    <location>
        <begin position="188"/>
        <end position="211"/>
    </location>
</feature>
<feature type="compositionally biased region" description="Pro residues" evidence="1">
    <location>
        <begin position="72"/>
        <end position="81"/>
    </location>
</feature>
<dbReference type="VEuPathDB" id="FungiDB:JI435_417540"/>
<accession>A0A7U2I557</accession>
<protein>
    <submittedName>
        <fullName evidence="2">Uncharacterized protein</fullName>
    </submittedName>
</protein>
<feature type="region of interest" description="Disordered" evidence="1">
    <location>
        <begin position="1"/>
        <end position="153"/>
    </location>
</feature>
<organism evidence="2 3">
    <name type="scientific">Phaeosphaeria nodorum (strain SN15 / ATCC MYA-4574 / FGSC 10173)</name>
    <name type="common">Glume blotch fungus</name>
    <name type="synonym">Parastagonospora nodorum</name>
    <dbReference type="NCBI Taxonomy" id="321614"/>
    <lineage>
        <taxon>Eukaryota</taxon>
        <taxon>Fungi</taxon>
        <taxon>Dikarya</taxon>
        <taxon>Ascomycota</taxon>
        <taxon>Pezizomycotina</taxon>
        <taxon>Dothideomycetes</taxon>
        <taxon>Pleosporomycetidae</taxon>
        <taxon>Pleosporales</taxon>
        <taxon>Pleosporineae</taxon>
        <taxon>Phaeosphaeriaceae</taxon>
        <taxon>Parastagonospora</taxon>
    </lineage>
</organism>
<dbReference type="Proteomes" id="UP000663193">
    <property type="component" value="Chromosome 13"/>
</dbReference>
<evidence type="ECO:0000313" key="2">
    <source>
        <dbReference type="EMBL" id="QRD02089.1"/>
    </source>
</evidence>
<evidence type="ECO:0000256" key="1">
    <source>
        <dbReference type="SAM" id="MobiDB-lite"/>
    </source>
</evidence>
<proteinExistence type="predicted"/>
<feature type="compositionally biased region" description="Basic and acidic residues" evidence="1">
    <location>
        <begin position="202"/>
        <end position="211"/>
    </location>
</feature>
<sequence>MADHASNLSASASIGASASASATASGFFSRRPSFFSSTKGSSKGHQNKASRSSVSYSSHSYHRTNAASPPALILPPAPSSTPAPDETPHEPGQYDSNPIQPTTPHHRRHASRHSIASSVTDIGSSLRRSRSNSVRTNTSGGTASTSSHKRTPSANLALTYSPKRPQCGCQRAPTHPLHIHILAEQAKEQRECKGRGRTKHTGLREEPTQCG</sequence>
<dbReference type="EMBL" id="CP069035">
    <property type="protein sequence ID" value="QRD02089.1"/>
    <property type="molecule type" value="Genomic_DNA"/>
</dbReference>
<feature type="compositionally biased region" description="Polar residues" evidence="1">
    <location>
        <begin position="94"/>
        <end position="103"/>
    </location>
</feature>
<keyword evidence="3" id="KW-1185">Reference proteome</keyword>
<feature type="compositionally biased region" description="Low complexity" evidence="1">
    <location>
        <begin position="131"/>
        <end position="146"/>
    </location>
</feature>
<feature type="compositionally biased region" description="Low complexity" evidence="1">
    <location>
        <begin position="1"/>
        <end position="59"/>
    </location>
</feature>
<name>A0A7U2I557_PHANO</name>
<dbReference type="AlphaFoldDB" id="A0A7U2I557"/>
<reference evidence="3" key="1">
    <citation type="journal article" date="2021" name="BMC Genomics">
        <title>Chromosome-level genome assembly and manually-curated proteome of model necrotroph Parastagonospora nodorum Sn15 reveals a genome-wide trove of candidate effector homologs, and redundancy of virulence-related functions within an accessory chromosome.</title>
        <authorList>
            <person name="Bertazzoni S."/>
            <person name="Jones D.A.B."/>
            <person name="Phan H.T."/>
            <person name="Tan K.-C."/>
            <person name="Hane J.K."/>
        </authorList>
    </citation>
    <scope>NUCLEOTIDE SEQUENCE [LARGE SCALE GENOMIC DNA]</scope>
    <source>
        <strain evidence="3">SN15 / ATCC MYA-4574 / FGSC 10173)</strain>
    </source>
</reference>